<evidence type="ECO:0000313" key="1">
    <source>
        <dbReference type="EMBL" id="MFB5189221.1"/>
    </source>
</evidence>
<keyword evidence="1" id="KW-0808">Transferase</keyword>
<evidence type="ECO:0000313" key="2">
    <source>
        <dbReference type="Proteomes" id="UP001579974"/>
    </source>
</evidence>
<keyword evidence="2" id="KW-1185">Reference proteome</keyword>
<dbReference type="GO" id="GO:0016757">
    <property type="term" value="F:glycosyltransferase activity"/>
    <property type="evidence" value="ECO:0007669"/>
    <property type="project" value="UniProtKB-KW"/>
</dbReference>
<dbReference type="PANTHER" id="PTHR45947:SF15">
    <property type="entry name" value="TEICHURONIC ACID BIOSYNTHESIS GLYCOSYLTRANSFERASE TUAC-RELATED"/>
    <property type="match status" value="1"/>
</dbReference>
<name>A0ABV5AAD0_9BACL</name>
<dbReference type="InterPro" id="IPR050194">
    <property type="entry name" value="Glycosyltransferase_grp1"/>
</dbReference>
<accession>A0ABV5AAD0</accession>
<dbReference type="RefSeq" id="WP_275472635.1">
    <property type="nucleotide sequence ID" value="NZ_CP162940.1"/>
</dbReference>
<reference evidence="1 2" key="1">
    <citation type="journal article" date="2024" name="Int. J. Mol. Sci.">
        <title>Exploration of Alicyclobacillus spp. Genome in Search of Antibiotic Resistance.</title>
        <authorList>
            <person name="Bucka-Kolendo J."/>
            <person name="Kiousi D.E."/>
            <person name="Dekowska A."/>
            <person name="Mikolajczuk-Szczyrba A."/>
            <person name="Karadedos D.M."/>
            <person name="Michael P."/>
            <person name="Galanis A."/>
            <person name="Sokolowska B."/>
        </authorList>
    </citation>
    <scope>NUCLEOTIDE SEQUENCE [LARGE SCALE GENOMIC DNA]</scope>
    <source>
        <strain evidence="1 2">KKP 3000</strain>
    </source>
</reference>
<dbReference type="Pfam" id="PF13692">
    <property type="entry name" value="Glyco_trans_1_4"/>
    <property type="match status" value="1"/>
</dbReference>
<dbReference type="SUPFAM" id="SSF53756">
    <property type="entry name" value="UDP-Glycosyltransferase/glycogen phosphorylase"/>
    <property type="match status" value="1"/>
</dbReference>
<protein>
    <submittedName>
        <fullName evidence="1">Glycosyltransferase</fullName>
        <ecNumber evidence="1">2.4.-.-</ecNumber>
    </submittedName>
</protein>
<dbReference type="Gene3D" id="3.40.50.2000">
    <property type="entry name" value="Glycogen Phosphorylase B"/>
    <property type="match status" value="1"/>
</dbReference>
<dbReference type="EMBL" id="JBDXSU010000002">
    <property type="protein sequence ID" value="MFB5189221.1"/>
    <property type="molecule type" value="Genomic_DNA"/>
</dbReference>
<proteinExistence type="predicted"/>
<dbReference type="Proteomes" id="UP001579974">
    <property type="component" value="Unassembled WGS sequence"/>
</dbReference>
<organism evidence="1 2">
    <name type="scientific">Alicyclobacillus fastidiosus</name>
    <dbReference type="NCBI Taxonomy" id="392011"/>
    <lineage>
        <taxon>Bacteria</taxon>
        <taxon>Bacillati</taxon>
        <taxon>Bacillota</taxon>
        <taxon>Bacilli</taxon>
        <taxon>Bacillales</taxon>
        <taxon>Alicyclobacillaceae</taxon>
        <taxon>Alicyclobacillus</taxon>
    </lineage>
</organism>
<dbReference type="EC" id="2.4.-.-" evidence="1"/>
<sequence>MSNAHGLNKQAAILAFATQGALSEDARRLSTLCRDLSVTHYQFQKQHKVRAAYSLFRHLMHYKPRLVVMEGTGIGGGLAVILARIAGHVPYVVSSGDAVGPYVGKFHPLLQPFFTFYERTLCKLSSGYVGWTPYLAGRALTFGAPRAMTVPGWAPFLRTEVQIQSARTAIRKRLGIREEDIVIGIVGSLSWNRKVGFCYGYELAKAIQKVDRSDIKVLIIGDGDGKAHLEAMARRDPHTRVILPGRVPREQVPDYLAAMDLASLPQSMDQVGNFRYTTKISEYLSVRLPVVSGQLPLAYDLNGDFIWRLRGRYPWADEYVQSLAQLLSRITREDIADKRSSIDDAQDVFNQQGQIQRFTKFIEDLLAEQRPPIDYSSVSTSTT</sequence>
<comment type="caution">
    <text evidence="1">The sequence shown here is derived from an EMBL/GenBank/DDBJ whole genome shotgun (WGS) entry which is preliminary data.</text>
</comment>
<keyword evidence="1" id="KW-0328">Glycosyltransferase</keyword>
<gene>
    <name evidence="1" type="ORF">KKP3000_002220</name>
</gene>
<dbReference type="PANTHER" id="PTHR45947">
    <property type="entry name" value="SULFOQUINOVOSYL TRANSFERASE SQD2"/>
    <property type="match status" value="1"/>
</dbReference>